<sequence length="233" mass="27058">MAHCLQISHGSAYEITQNRIEFHILCARWVPKQLTQLHKQQRLNICQQLGEETAEYGEWKHLNSPCKKKFKSQPSTIKLMITVFFFFYSQGVVLEHYQESATTINSARYSEMLTDKLNPTIRSKRRGLLSKGVVLLHDNACPHTAAHTVETFQKLNFKVLTHPLYSPDLSPSDFPLFVPLKEALGVDKTVKEAVNSWLAAQPKIFFYEGFRKIVQQRTECIENKEFYDEKIMY</sequence>
<dbReference type="Proteomes" id="UP001235939">
    <property type="component" value="Chromosome 02"/>
</dbReference>
<dbReference type="EMBL" id="CP092864">
    <property type="protein sequence ID" value="UYV62766.1"/>
    <property type="molecule type" value="Genomic_DNA"/>
</dbReference>
<reference evidence="1 2" key="1">
    <citation type="submission" date="2022-01" db="EMBL/GenBank/DDBJ databases">
        <title>A chromosomal length assembly of Cordylochernes scorpioides.</title>
        <authorList>
            <person name="Zeh D."/>
            <person name="Zeh J."/>
        </authorList>
    </citation>
    <scope>NUCLEOTIDE SEQUENCE [LARGE SCALE GENOMIC DNA]</scope>
    <source>
        <strain evidence="1">IN4F17</strain>
        <tissue evidence="1">Whole Body</tissue>
    </source>
</reference>
<proteinExistence type="predicted"/>
<feature type="non-terminal residue" evidence="1">
    <location>
        <position position="1"/>
    </location>
</feature>
<organism evidence="1 2">
    <name type="scientific">Cordylochernes scorpioides</name>
    <dbReference type="NCBI Taxonomy" id="51811"/>
    <lineage>
        <taxon>Eukaryota</taxon>
        <taxon>Metazoa</taxon>
        <taxon>Ecdysozoa</taxon>
        <taxon>Arthropoda</taxon>
        <taxon>Chelicerata</taxon>
        <taxon>Arachnida</taxon>
        <taxon>Pseudoscorpiones</taxon>
        <taxon>Cheliferoidea</taxon>
        <taxon>Chernetidae</taxon>
        <taxon>Cordylochernes</taxon>
    </lineage>
</organism>
<keyword evidence="2" id="KW-1185">Reference proteome</keyword>
<gene>
    <name evidence="1" type="ORF">LAZ67_2001870</name>
</gene>
<evidence type="ECO:0000313" key="2">
    <source>
        <dbReference type="Proteomes" id="UP001235939"/>
    </source>
</evidence>
<dbReference type="InterPro" id="IPR001888">
    <property type="entry name" value="Transposase_1"/>
</dbReference>
<dbReference type="InterPro" id="IPR052709">
    <property type="entry name" value="Transposase-MT_Hybrid"/>
</dbReference>
<name>A0ABY6K1Q3_9ARAC</name>
<dbReference type="Gene3D" id="3.30.420.10">
    <property type="entry name" value="Ribonuclease H-like superfamily/Ribonuclease H"/>
    <property type="match status" value="1"/>
</dbReference>
<accession>A0ABY6K1Q3</accession>
<dbReference type="InterPro" id="IPR036397">
    <property type="entry name" value="RNaseH_sf"/>
</dbReference>
<dbReference type="Pfam" id="PF01359">
    <property type="entry name" value="Transposase_1"/>
    <property type="match status" value="1"/>
</dbReference>
<evidence type="ECO:0000313" key="1">
    <source>
        <dbReference type="EMBL" id="UYV62766.1"/>
    </source>
</evidence>
<dbReference type="PANTHER" id="PTHR46060">
    <property type="entry name" value="MARINER MOS1 TRANSPOSASE-LIKE PROTEIN"/>
    <property type="match status" value="1"/>
</dbReference>
<protein>
    <recommendedName>
        <fullName evidence="3">Transposase</fullName>
    </recommendedName>
</protein>
<dbReference type="PANTHER" id="PTHR46060:SF1">
    <property type="entry name" value="MARINER MOS1 TRANSPOSASE-LIKE PROTEIN"/>
    <property type="match status" value="1"/>
</dbReference>
<evidence type="ECO:0008006" key="3">
    <source>
        <dbReference type="Google" id="ProtNLM"/>
    </source>
</evidence>